<proteinExistence type="predicted"/>
<feature type="compositionally biased region" description="Basic residues" evidence="1">
    <location>
        <begin position="11"/>
        <end position="27"/>
    </location>
</feature>
<evidence type="ECO:0000313" key="2">
    <source>
        <dbReference type="EMBL" id="NEV64800.1"/>
    </source>
</evidence>
<keyword evidence="3" id="KW-1185">Reference proteome</keyword>
<gene>
    <name evidence="2" type="ORF">G3446_23520</name>
</gene>
<reference evidence="2 3" key="1">
    <citation type="submission" date="2020-02" db="EMBL/GenBank/DDBJ databases">
        <title>Genome sequences of Thiorhodococcus mannitoliphagus and Thiorhodococcus minor, purple sulfur photosynthetic bacteria in the gammaproteobacterial family, Chromatiaceae.</title>
        <authorList>
            <person name="Aviles F.A."/>
            <person name="Meyer T.E."/>
            <person name="Kyndt J.A."/>
        </authorList>
    </citation>
    <scope>NUCLEOTIDE SEQUENCE [LARGE SCALE GENOMIC DNA]</scope>
    <source>
        <strain evidence="2 3">DSM 11518</strain>
    </source>
</reference>
<dbReference type="RefSeq" id="WP_164455907.1">
    <property type="nucleotide sequence ID" value="NZ_JAAIJQ010000112.1"/>
</dbReference>
<feature type="region of interest" description="Disordered" evidence="1">
    <location>
        <begin position="1"/>
        <end position="53"/>
    </location>
</feature>
<dbReference type="AlphaFoldDB" id="A0A6M0K515"/>
<evidence type="ECO:0000256" key="1">
    <source>
        <dbReference type="SAM" id="MobiDB-lite"/>
    </source>
</evidence>
<comment type="caution">
    <text evidence="2">The sequence shown here is derived from an EMBL/GenBank/DDBJ whole genome shotgun (WGS) entry which is preliminary data.</text>
</comment>
<name>A0A6M0K515_9GAMM</name>
<accession>A0A6M0K515</accession>
<sequence>MLQSSQDLRAVGRRCRERSPLRRRAHPVRTLSPERKRRSSSQIKYSDASPGRRTARDRIEALRSLFRASSRGSPKFKGIFMDQNECAELLEEVNASPTMARIADLAAKARQFFDMCEPEQLKFITAINAIEVVRGIDTGLIKLEDPTCRAAVLRLLWAAMELIHGGRFGSDAMLTEQVR</sequence>
<dbReference type="EMBL" id="JAAIJQ010000112">
    <property type="protein sequence ID" value="NEV64800.1"/>
    <property type="molecule type" value="Genomic_DNA"/>
</dbReference>
<organism evidence="2 3">
    <name type="scientific">Thiorhodococcus minor</name>
    <dbReference type="NCBI Taxonomy" id="57489"/>
    <lineage>
        <taxon>Bacteria</taxon>
        <taxon>Pseudomonadati</taxon>
        <taxon>Pseudomonadota</taxon>
        <taxon>Gammaproteobacteria</taxon>
        <taxon>Chromatiales</taxon>
        <taxon>Chromatiaceae</taxon>
        <taxon>Thiorhodococcus</taxon>
    </lineage>
</organism>
<evidence type="ECO:0000313" key="3">
    <source>
        <dbReference type="Proteomes" id="UP000483379"/>
    </source>
</evidence>
<protein>
    <submittedName>
        <fullName evidence="2">Uncharacterized protein</fullName>
    </submittedName>
</protein>
<dbReference type="Proteomes" id="UP000483379">
    <property type="component" value="Unassembled WGS sequence"/>
</dbReference>